<organism evidence="2 3">
    <name type="scientific">Ancylostoma ceylanicum</name>
    <dbReference type="NCBI Taxonomy" id="53326"/>
    <lineage>
        <taxon>Eukaryota</taxon>
        <taxon>Metazoa</taxon>
        <taxon>Ecdysozoa</taxon>
        <taxon>Nematoda</taxon>
        <taxon>Chromadorea</taxon>
        <taxon>Rhabditida</taxon>
        <taxon>Rhabditina</taxon>
        <taxon>Rhabditomorpha</taxon>
        <taxon>Strongyloidea</taxon>
        <taxon>Ancylostomatidae</taxon>
        <taxon>Ancylostomatinae</taxon>
        <taxon>Ancylostoma</taxon>
    </lineage>
</organism>
<name>A0A016VLF8_9BILA</name>
<proteinExistence type="predicted"/>
<evidence type="ECO:0000256" key="1">
    <source>
        <dbReference type="SAM" id="MobiDB-lite"/>
    </source>
</evidence>
<dbReference type="Proteomes" id="UP000024635">
    <property type="component" value="Unassembled WGS sequence"/>
</dbReference>
<reference evidence="3" key="1">
    <citation type="journal article" date="2015" name="Nat. Genet.">
        <title>The genome and transcriptome of the zoonotic hookworm Ancylostoma ceylanicum identify infection-specific gene families.</title>
        <authorList>
            <person name="Schwarz E.M."/>
            <person name="Hu Y."/>
            <person name="Antoshechkin I."/>
            <person name="Miller M.M."/>
            <person name="Sternberg P.W."/>
            <person name="Aroian R.V."/>
        </authorList>
    </citation>
    <scope>NUCLEOTIDE SEQUENCE</scope>
    <source>
        <strain evidence="3">HY135</strain>
    </source>
</reference>
<accession>A0A016VLF8</accession>
<gene>
    <name evidence="2" type="primary">Acey_s0008.g67</name>
    <name evidence="2" type="ORF">Y032_0008g67</name>
</gene>
<dbReference type="OrthoDB" id="10320238at2759"/>
<feature type="region of interest" description="Disordered" evidence="1">
    <location>
        <begin position="67"/>
        <end position="107"/>
    </location>
</feature>
<keyword evidence="3" id="KW-1185">Reference proteome</keyword>
<comment type="caution">
    <text evidence="2">The sequence shown here is derived from an EMBL/GenBank/DDBJ whole genome shotgun (WGS) entry which is preliminary data.</text>
</comment>
<feature type="compositionally biased region" description="Basic residues" evidence="1">
    <location>
        <begin position="81"/>
        <end position="90"/>
    </location>
</feature>
<protein>
    <submittedName>
        <fullName evidence="2">Uncharacterized protein</fullName>
    </submittedName>
</protein>
<dbReference type="EMBL" id="JARK01001344">
    <property type="protein sequence ID" value="EYC28265.1"/>
    <property type="molecule type" value="Genomic_DNA"/>
</dbReference>
<evidence type="ECO:0000313" key="2">
    <source>
        <dbReference type="EMBL" id="EYC28265.1"/>
    </source>
</evidence>
<sequence length="107" mass="12340">MVFQYGNTCSVYESCGWHVHLTPSISRRLPLPWPGKLVHVKITFWVTLQLYSSRSIAVSVAAVVDTSDRPSPLSSTMATDRRRRRRCRRHAVVDPDRQQRRPPRLQG</sequence>
<evidence type="ECO:0000313" key="3">
    <source>
        <dbReference type="Proteomes" id="UP000024635"/>
    </source>
</evidence>
<dbReference type="AlphaFoldDB" id="A0A016VLF8"/>